<evidence type="ECO:0000313" key="2">
    <source>
        <dbReference type="Proteomes" id="UP001596053"/>
    </source>
</evidence>
<protein>
    <submittedName>
        <fullName evidence="1">Uncharacterized protein</fullName>
    </submittedName>
</protein>
<proteinExistence type="predicted"/>
<keyword evidence="2" id="KW-1185">Reference proteome</keyword>
<reference evidence="2" key="1">
    <citation type="journal article" date="2019" name="Int. J. Syst. Evol. Microbiol.">
        <title>The Global Catalogue of Microorganisms (GCM) 10K type strain sequencing project: providing services to taxonomists for standard genome sequencing and annotation.</title>
        <authorList>
            <consortium name="The Broad Institute Genomics Platform"/>
            <consortium name="The Broad Institute Genome Sequencing Center for Infectious Disease"/>
            <person name="Wu L."/>
            <person name="Ma J."/>
        </authorList>
    </citation>
    <scope>NUCLEOTIDE SEQUENCE [LARGE SCALE GENOMIC DNA]</scope>
    <source>
        <strain evidence="2">NCAIM B.01391</strain>
    </source>
</reference>
<organism evidence="1 2">
    <name type="scientific">Bosea eneae</name>
    <dbReference type="NCBI Taxonomy" id="151454"/>
    <lineage>
        <taxon>Bacteria</taxon>
        <taxon>Pseudomonadati</taxon>
        <taxon>Pseudomonadota</taxon>
        <taxon>Alphaproteobacteria</taxon>
        <taxon>Hyphomicrobiales</taxon>
        <taxon>Boseaceae</taxon>
        <taxon>Bosea</taxon>
    </lineage>
</organism>
<gene>
    <name evidence="1" type="ORF">ACFPOB_27230</name>
</gene>
<sequence>MFSKFDIAMSASVTALFISAGRFAQAVAFLGLSVVLIATREEN</sequence>
<comment type="caution">
    <text evidence="1">The sequence shown here is derived from an EMBL/GenBank/DDBJ whole genome shotgun (WGS) entry which is preliminary data.</text>
</comment>
<dbReference type="EMBL" id="JBHSLW010000067">
    <property type="protein sequence ID" value="MFC5423243.1"/>
    <property type="molecule type" value="Genomic_DNA"/>
</dbReference>
<dbReference type="RefSeq" id="WP_377801408.1">
    <property type="nucleotide sequence ID" value="NZ_JBHSLW010000067.1"/>
</dbReference>
<evidence type="ECO:0000313" key="1">
    <source>
        <dbReference type="EMBL" id="MFC5423243.1"/>
    </source>
</evidence>
<accession>A0ABW0J190</accession>
<name>A0ABW0J190_9HYPH</name>
<dbReference type="Proteomes" id="UP001596053">
    <property type="component" value="Unassembled WGS sequence"/>
</dbReference>